<feature type="transmembrane region" description="Helical" evidence="1">
    <location>
        <begin position="201"/>
        <end position="226"/>
    </location>
</feature>
<sequence length="237" mass="27293">MKFMYSKFLQTVLLIAVMLNVSNLYELDCPKYLQRPIRAKSYCNESDNYLCLFDDNSKNNREFCRSKPDFEIPGYKFIVVGTLQGVSCGSNKYQAFRFWTNGSSECIQNVEMQWCDYTNGYDFVVKPRKPCMCFPQEEDCTCFLKNCLVGEILTPDYDCVAPTTQWNSSFKCRLKDNVEIVDDRIQTVTIDESGATTAGRIFVLFAIIFGLAFIVMLIIALVTYCLQHQSKLHNINN</sequence>
<evidence type="ECO:0000256" key="1">
    <source>
        <dbReference type="SAM" id="Phobius"/>
    </source>
</evidence>
<keyword evidence="2" id="KW-0732">Signal</keyword>
<organism evidence="3 4">
    <name type="scientific">Mytilus coruscus</name>
    <name type="common">Sea mussel</name>
    <dbReference type="NCBI Taxonomy" id="42192"/>
    <lineage>
        <taxon>Eukaryota</taxon>
        <taxon>Metazoa</taxon>
        <taxon>Spiralia</taxon>
        <taxon>Lophotrochozoa</taxon>
        <taxon>Mollusca</taxon>
        <taxon>Bivalvia</taxon>
        <taxon>Autobranchia</taxon>
        <taxon>Pteriomorphia</taxon>
        <taxon>Mytilida</taxon>
        <taxon>Mytiloidea</taxon>
        <taxon>Mytilidae</taxon>
        <taxon>Mytilinae</taxon>
        <taxon>Mytilus</taxon>
    </lineage>
</organism>
<evidence type="ECO:0000313" key="3">
    <source>
        <dbReference type="EMBL" id="CAC5419890.1"/>
    </source>
</evidence>
<keyword evidence="1" id="KW-0812">Transmembrane</keyword>
<proteinExistence type="predicted"/>
<gene>
    <name evidence="3" type="ORF">MCOR_52171</name>
</gene>
<evidence type="ECO:0000313" key="4">
    <source>
        <dbReference type="Proteomes" id="UP000507470"/>
    </source>
</evidence>
<dbReference type="Proteomes" id="UP000507470">
    <property type="component" value="Unassembled WGS sequence"/>
</dbReference>
<dbReference type="OrthoDB" id="10398016at2759"/>
<feature type="signal peptide" evidence="2">
    <location>
        <begin position="1"/>
        <end position="24"/>
    </location>
</feature>
<feature type="chain" id="PRO_5026873130" evidence="2">
    <location>
        <begin position="25"/>
        <end position="237"/>
    </location>
</feature>
<keyword evidence="1" id="KW-0472">Membrane</keyword>
<evidence type="ECO:0000256" key="2">
    <source>
        <dbReference type="SAM" id="SignalP"/>
    </source>
</evidence>
<name>A0A6J8EHC3_MYTCO</name>
<dbReference type="EMBL" id="CACVKT020009055">
    <property type="protein sequence ID" value="CAC5419890.1"/>
    <property type="molecule type" value="Genomic_DNA"/>
</dbReference>
<keyword evidence="4" id="KW-1185">Reference proteome</keyword>
<protein>
    <submittedName>
        <fullName evidence="3">Uncharacterized protein</fullName>
    </submittedName>
</protein>
<dbReference type="AlphaFoldDB" id="A0A6J8EHC3"/>
<accession>A0A6J8EHC3</accession>
<reference evidence="3 4" key="1">
    <citation type="submission" date="2020-06" db="EMBL/GenBank/DDBJ databases">
        <authorList>
            <person name="Li R."/>
            <person name="Bekaert M."/>
        </authorList>
    </citation>
    <scope>NUCLEOTIDE SEQUENCE [LARGE SCALE GENOMIC DNA]</scope>
    <source>
        <strain evidence="4">wild</strain>
    </source>
</reference>
<keyword evidence="1" id="KW-1133">Transmembrane helix</keyword>